<reference evidence="1 2" key="1">
    <citation type="submission" date="2021-06" db="EMBL/GenBank/DDBJ databases">
        <title>Caerostris extrusa draft genome.</title>
        <authorList>
            <person name="Kono N."/>
            <person name="Arakawa K."/>
        </authorList>
    </citation>
    <scope>NUCLEOTIDE SEQUENCE [LARGE SCALE GENOMIC DNA]</scope>
</reference>
<name>A0AAV4UXY6_CAEEX</name>
<keyword evidence="2" id="KW-1185">Reference proteome</keyword>
<evidence type="ECO:0000313" key="1">
    <source>
        <dbReference type="EMBL" id="GIY62845.1"/>
    </source>
</evidence>
<dbReference type="Proteomes" id="UP001054945">
    <property type="component" value="Unassembled WGS sequence"/>
</dbReference>
<accession>A0AAV4UXY6</accession>
<comment type="caution">
    <text evidence="1">The sequence shown here is derived from an EMBL/GenBank/DDBJ whole genome shotgun (WGS) entry which is preliminary data.</text>
</comment>
<gene>
    <name evidence="1" type="ORF">CEXT_246941</name>
</gene>
<dbReference type="AlphaFoldDB" id="A0AAV4UXY6"/>
<protein>
    <submittedName>
        <fullName evidence="1">Uncharacterized protein</fullName>
    </submittedName>
</protein>
<dbReference type="EMBL" id="BPLR01013676">
    <property type="protein sequence ID" value="GIY62845.1"/>
    <property type="molecule type" value="Genomic_DNA"/>
</dbReference>
<organism evidence="1 2">
    <name type="scientific">Caerostris extrusa</name>
    <name type="common">Bark spider</name>
    <name type="synonym">Caerostris bankana</name>
    <dbReference type="NCBI Taxonomy" id="172846"/>
    <lineage>
        <taxon>Eukaryota</taxon>
        <taxon>Metazoa</taxon>
        <taxon>Ecdysozoa</taxon>
        <taxon>Arthropoda</taxon>
        <taxon>Chelicerata</taxon>
        <taxon>Arachnida</taxon>
        <taxon>Araneae</taxon>
        <taxon>Araneomorphae</taxon>
        <taxon>Entelegynae</taxon>
        <taxon>Araneoidea</taxon>
        <taxon>Araneidae</taxon>
        <taxon>Caerostris</taxon>
    </lineage>
</organism>
<evidence type="ECO:0000313" key="2">
    <source>
        <dbReference type="Proteomes" id="UP001054945"/>
    </source>
</evidence>
<sequence>MGRSQTTPWLEKKKTPRKTVRQICPFKVAADSTLDGVALPEYRCDRFAGNQGSSWHSANSWGSPVPYSASRNRIYFFKNNVTQYILAYRYDLLKISSRTVCGIQNADASENRKFKSANNWLL</sequence>
<proteinExistence type="predicted"/>